<reference evidence="3" key="1">
    <citation type="submission" date="2022-07" db="EMBL/GenBank/DDBJ databases">
        <title>Fungi with potential for degradation of polypropylene.</title>
        <authorList>
            <person name="Gostincar C."/>
        </authorList>
    </citation>
    <scope>NUCLEOTIDE SEQUENCE</scope>
    <source>
        <strain evidence="3">EXF-13308</strain>
    </source>
</reference>
<dbReference type="PANTHER" id="PTHR38788:SF3">
    <property type="entry name" value="CLR5 DOMAIN-CONTAINING PROTEIN"/>
    <property type="match status" value="1"/>
</dbReference>
<dbReference type="PANTHER" id="PTHR38788">
    <property type="entry name" value="CLR5 DOMAIN-CONTAINING PROTEIN"/>
    <property type="match status" value="1"/>
</dbReference>
<evidence type="ECO:0000313" key="4">
    <source>
        <dbReference type="Proteomes" id="UP001174694"/>
    </source>
</evidence>
<dbReference type="Proteomes" id="UP001174694">
    <property type="component" value="Unassembled WGS sequence"/>
</dbReference>
<name>A0AA38S3C1_9PEZI</name>
<protein>
    <recommendedName>
        <fullName evidence="2">Clr5 domain-containing protein</fullName>
    </recommendedName>
</protein>
<evidence type="ECO:0000256" key="1">
    <source>
        <dbReference type="SAM" id="MobiDB-lite"/>
    </source>
</evidence>
<comment type="caution">
    <text evidence="3">The sequence shown here is derived from an EMBL/GenBank/DDBJ whole genome shotgun (WGS) entry which is preliminary data.</text>
</comment>
<organism evidence="3 4">
    <name type="scientific">Pleurostoma richardsiae</name>
    <dbReference type="NCBI Taxonomy" id="41990"/>
    <lineage>
        <taxon>Eukaryota</taxon>
        <taxon>Fungi</taxon>
        <taxon>Dikarya</taxon>
        <taxon>Ascomycota</taxon>
        <taxon>Pezizomycotina</taxon>
        <taxon>Sordariomycetes</taxon>
        <taxon>Sordariomycetidae</taxon>
        <taxon>Calosphaeriales</taxon>
        <taxon>Pleurostomataceae</taxon>
        <taxon>Pleurostoma</taxon>
    </lineage>
</organism>
<dbReference type="EMBL" id="JANBVO010000012">
    <property type="protein sequence ID" value="KAJ9148490.1"/>
    <property type="molecule type" value="Genomic_DNA"/>
</dbReference>
<feature type="region of interest" description="Disordered" evidence="1">
    <location>
        <begin position="117"/>
        <end position="147"/>
    </location>
</feature>
<feature type="domain" description="Clr5" evidence="2">
    <location>
        <begin position="44"/>
        <end position="96"/>
    </location>
</feature>
<evidence type="ECO:0000313" key="3">
    <source>
        <dbReference type="EMBL" id="KAJ9148490.1"/>
    </source>
</evidence>
<dbReference type="AlphaFoldDB" id="A0AA38S3C1"/>
<gene>
    <name evidence="3" type="ORF">NKR23_g4799</name>
</gene>
<evidence type="ECO:0000259" key="2">
    <source>
        <dbReference type="Pfam" id="PF14420"/>
    </source>
</evidence>
<keyword evidence="4" id="KW-1185">Reference proteome</keyword>
<dbReference type="InterPro" id="IPR025676">
    <property type="entry name" value="Clr5_dom"/>
</dbReference>
<accession>A0AA38S3C1</accession>
<sequence length="535" mass="61047">MTSLRVLIGAVRAFPDAQRDVIEVTEGAAGSPTTTVLQGPAPRSEDWEASKAAIKGLYMDQNLNLNEVVDIMKESHNFRATPRMYKAQFAKWGWSKYNCKRLRRDISSGRFIEKSNGKSCRRARRRGGASSEAGHISPSPSTESPVLIKQEEGSSASLVGGMPFVNDAAFSIESILSEIRSHVYGFYTEKRAWKETPETGLISAYNYSFYDSFRISMDNFRKNEHLNGGQILRQAFLEVEEAIQHDYSAVFYFLFIDLPDLFHHYDRQDVLRILLEHINKLANVKLKNKIRGAGFSGLQSLVVNNAAYLRHYIKTASSLWMDLLVQLRGRIDRSTLLAKRNYLRHSRSADRPQMRELVSDYDQLLCEVATVYGAEDNASRQMEDVILHLQFNFDMFLDDFEARSMRLVAAITDKYRHTSGDVVASSNDRPCTAASSAPGSLGVRSWDILDRNIYSNCYERLAAFQHKAGDPRRAAEYRARAEEGWSGHFWHFEAEKALIAARRYFEAETLRKARLESQYFRRLPDTIELMARLPP</sequence>
<dbReference type="Pfam" id="PF14420">
    <property type="entry name" value="Clr5"/>
    <property type="match status" value="1"/>
</dbReference>
<proteinExistence type="predicted"/>